<name>A0AAV2TXI3_CALDB</name>
<keyword evidence="3 8" id="KW-0698">rRNA processing</keyword>
<feature type="domain" description="DUF3381" evidence="12">
    <location>
        <begin position="236"/>
        <end position="397"/>
    </location>
</feature>
<dbReference type="InterPro" id="IPR028589">
    <property type="entry name" value="SPB1-like"/>
</dbReference>
<dbReference type="InterPro" id="IPR029063">
    <property type="entry name" value="SAM-dependent_MTases_sf"/>
</dbReference>
<feature type="region of interest" description="Disordered" evidence="9">
    <location>
        <begin position="861"/>
        <end position="898"/>
    </location>
</feature>
<accession>A0AAV2TXI3</accession>
<evidence type="ECO:0000256" key="1">
    <source>
        <dbReference type="ARBA" id="ARBA00004604"/>
    </source>
</evidence>
<feature type="binding site" evidence="8">
    <location>
        <position position="56"/>
    </location>
    <ligand>
        <name>S-adenosyl-L-methionine</name>
        <dbReference type="ChEBI" id="CHEBI:59789"/>
    </ligand>
</feature>
<evidence type="ECO:0000256" key="7">
    <source>
        <dbReference type="ARBA" id="ARBA00023242"/>
    </source>
</evidence>
<reference evidence="13" key="1">
    <citation type="submission" date="2024-06" db="EMBL/GenBank/DDBJ databases">
        <authorList>
            <person name="Liu X."/>
            <person name="Lenzi L."/>
            <person name="Haldenby T S."/>
            <person name="Uol C."/>
        </authorList>
    </citation>
    <scope>NUCLEOTIDE SEQUENCE</scope>
</reference>
<dbReference type="EC" id="2.1.1.-" evidence="8"/>
<feature type="binding site" evidence="8">
    <location>
        <position position="117"/>
    </location>
    <ligand>
        <name>S-adenosyl-L-methionine</name>
        <dbReference type="ChEBI" id="CHEBI:59789"/>
    </ligand>
</feature>
<evidence type="ECO:0000256" key="9">
    <source>
        <dbReference type="SAM" id="MobiDB-lite"/>
    </source>
</evidence>
<feature type="coiled-coil region" evidence="8">
    <location>
        <begin position="360"/>
        <end position="397"/>
    </location>
</feature>
<evidence type="ECO:0000256" key="2">
    <source>
        <dbReference type="ARBA" id="ARBA00022517"/>
    </source>
</evidence>
<comment type="function">
    <text evidence="8">Probable methyltransferase involved in the maturation of rRNA and in the biogenesis of ribosomal subunits.</text>
</comment>
<dbReference type="Pfam" id="PF11861">
    <property type="entry name" value="DUF3381"/>
    <property type="match status" value="1"/>
</dbReference>
<gene>
    <name evidence="13" type="ORF">CDAUBV1_LOCUS17054</name>
</gene>
<dbReference type="SUPFAM" id="SSF53335">
    <property type="entry name" value="S-adenosyl-L-methionine-dependent methyltransferases"/>
    <property type="match status" value="1"/>
</dbReference>
<evidence type="ECO:0000256" key="8">
    <source>
        <dbReference type="HAMAP-Rule" id="MF_03163"/>
    </source>
</evidence>
<keyword evidence="8" id="KW-0175">Coiled coil</keyword>
<dbReference type="PANTHER" id="PTHR10920:SF13">
    <property type="entry name" value="PRE-RRNA 2'-O-RIBOSE RNA METHYLTRANSFERASE FTSJ3"/>
    <property type="match status" value="1"/>
</dbReference>
<dbReference type="GO" id="GO:0000463">
    <property type="term" value="P:maturation of LSU-rRNA from tricistronic rRNA transcript (SSU-rRNA, 5.8S rRNA, LSU-rRNA)"/>
    <property type="evidence" value="ECO:0007669"/>
    <property type="project" value="TreeGrafter"/>
</dbReference>
<evidence type="ECO:0000256" key="5">
    <source>
        <dbReference type="ARBA" id="ARBA00022679"/>
    </source>
</evidence>
<dbReference type="Pfam" id="PF07780">
    <property type="entry name" value="Spb1_C"/>
    <property type="match status" value="1"/>
</dbReference>
<dbReference type="Proteomes" id="UP001497525">
    <property type="component" value="Unassembled WGS sequence"/>
</dbReference>
<keyword evidence="6 8" id="KW-0949">S-adenosyl-L-methionine</keyword>
<dbReference type="InterPro" id="IPR015507">
    <property type="entry name" value="rRNA-MeTfrase_E"/>
</dbReference>
<dbReference type="HAMAP" id="MF_01547">
    <property type="entry name" value="RNA_methyltr_E"/>
    <property type="match status" value="1"/>
</dbReference>
<proteinExistence type="inferred from homology"/>
<dbReference type="InterPro" id="IPR012920">
    <property type="entry name" value="rRNA_MeTfrase_SPB1-like_C"/>
</dbReference>
<protein>
    <recommendedName>
        <fullName evidence="8">Putative rRNA methyltransferase</fullName>
        <ecNumber evidence="8">2.1.1.-</ecNumber>
    </recommendedName>
    <alternativeName>
        <fullName evidence="8">2'-O-ribose RNA methyltransferase SPB1 homolog</fullName>
    </alternativeName>
</protein>
<feature type="active site" description="Proton acceptor" evidence="8">
    <location>
        <position position="157"/>
    </location>
</feature>
<evidence type="ECO:0000256" key="6">
    <source>
        <dbReference type="ARBA" id="ARBA00022691"/>
    </source>
</evidence>
<evidence type="ECO:0000256" key="3">
    <source>
        <dbReference type="ARBA" id="ARBA00022552"/>
    </source>
</evidence>
<keyword evidence="4 8" id="KW-0489">Methyltransferase</keyword>
<organism evidence="13 14">
    <name type="scientific">Calicophoron daubneyi</name>
    <name type="common">Rumen fluke</name>
    <name type="synonym">Paramphistomum daubneyi</name>
    <dbReference type="NCBI Taxonomy" id="300641"/>
    <lineage>
        <taxon>Eukaryota</taxon>
        <taxon>Metazoa</taxon>
        <taxon>Spiralia</taxon>
        <taxon>Lophotrochozoa</taxon>
        <taxon>Platyhelminthes</taxon>
        <taxon>Trematoda</taxon>
        <taxon>Digenea</taxon>
        <taxon>Plagiorchiida</taxon>
        <taxon>Pronocephalata</taxon>
        <taxon>Paramphistomoidea</taxon>
        <taxon>Paramphistomidae</taxon>
        <taxon>Calicophoron</taxon>
    </lineage>
</organism>
<dbReference type="GO" id="GO:0030687">
    <property type="term" value="C:preribosome, large subunit precursor"/>
    <property type="evidence" value="ECO:0007669"/>
    <property type="project" value="TreeGrafter"/>
</dbReference>
<evidence type="ECO:0000259" key="10">
    <source>
        <dbReference type="Pfam" id="PF01728"/>
    </source>
</evidence>
<sequence>MAKKTKVGKARKDRFYYLAKETGYRSRAAFKLIQLNRRFNFLGGSKVLIDLCAAPGGWLQVASKEMPVASQIIGVDLVPIQAIPRVKTFIADITTEKCRQYLRSELAHNKADVVLHDGAPNVGTAWSIDEYSQANLCLQAFSLATEFLRKGGWFITKVFRSRDYEPLKWVLSQFFRTVRPVKPEASRLESAEIFLVGQSYKAPDRIDRRFLDPHHVFGEVELPKDRATMVSNLLKECKKRKAEGYEDGDTLYHELLVSDFLRSSDPLESLAKANKIVLDVPEVRDHALTTPSIKSDIQDILVLGKADIRNILKWRTKINKALESTVKPSAVVQTEAKPDRDAKVKDNIAGGDADVEAESAEELQAEEEVQRILHEEQKEQKKRLKRVRRAKMKLAERLVLKMEHPGDRIEENDDELFSLSTLHNLVDLEQDKKLCGDTSATGADKLARAEEETAVKAIRRQRAEEAKLAIEGGARAHFERRGDDNAYDYAENPEAQTGARDDLYLSSDEEVGADNPKGRNSDGSSVVSESEESMNSSGSADEDEPVTKRVRFSDKTEKEKSKRAQLPEINPLISAVKQRNPLLVDLDDSEETAKQKRKIDAWMESDEMKSLLGFTEHDESESETSDLDHEEESGPSGTKEKKLTCNKNKVALKPVKVDDPSTKSCVYSGPAADSLAEKLEVDPSKVSNTVQRLKRLRRPLTPEERALSVRLIRSAKSRRELVESAYNQMQFFDEPSDLPDWFVEDEQKHMRKPLPLTRQEVSIDRPTTGRTLTKAEEAKARKKARLAKRLKRIRKRAEEISDDVPESEKWQQIKQMYKKAGLLANKRRPFHMIVNTKAGARNQNAKIPKGAKVKIVDRRMKADARGMQRGSKTGNGRAGRKGRPVNLRAHKPRRGGRR</sequence>
<evidence type="ECO:0000259" key="11">
    <source>
        <dbReference type="Pfam" id="PF07780"/>
    </source>
</evidence>
<keyword evidence="2 8" id="KW-0690">Ribosome biogenesis</keyword>
<dbReference type="GO" id="GO:0016435">
    <property type="term" value="F:rRNA (guanine) methyltransferase activity"/>
    <property type="evidence" value="ECO:0007669"/>
    <property type="project" value="TreeGrafter"/>
</dbReference>
<feature type="binding site" evidence="8">
    <location>
        <position position="76"/>
    </location>
    <ligand>
        <name>S-adenosyl-L-methionine</name>
        <dbReference type="ChEBI" id="CHEBI:59789"/>
    </ligand>
</feature>
<dbReference type="EMBL" id="CAXLJL010000933">
    <property type="protein sequence ID" value="CAL5141731.1"/>
    <property type="molecule type" value="Genomic_DNA"/>
</dbReference>
<keyword evidence="7 8" id="KW-0539">Nucleus</keyword>
<comment type="similarity">
    <text evidence="8">Belongs to the class I-like SAM-binding methyltransferase superfamily. RNA methyltransferase RlmE family. SPB1 subfamily.</text>
</comment>
<feature type="compositionally biased region" description="Basic and acidic residues" evidence="9">
    <location>
        <begin position="591"/>
        <end position="609"/>
    </location>
</feature>
<comment type="caution">
    <text evidence="13">The sequence shown here is derived from an EMBL/GenBank/DDBJ whole genome shotgun (WGS) entry which is preliminary data.</text>
</comment>
<feature type="domain" description="Ribosomal RNA methyltransferase SPB1-like C-terminal" evidence="11">
    <location>
        <begin position="693"/>
        <end position="872"/>
    </location>
</feature>
<comment type="subcellular location">
    <subcellularLocation>
        <location evidence="1 8">Nucleus</location>
        <location evidence="1 8">Nucleolus</location>
    </subcellularLocation>
</comment>
<keyword evidence="5 8" id="KW-0808">Transferase</keyword>
<feature type="compositionally biased region" description="Basic and acidic residues" evidence="9">
    <location>
        <begin position="545"/>
        <end position="562"/>
    </location>
</feature>
<dbReference type="Gene3D" id="3.40.50.150">
    <property type="entry name" value="Vaccinia Virus protein VP39"/>
    <property type="match status" value="1"/>
</dbReference>
<feature type="compositionally biased region" description="Basic residues" evidence="9">
    <location>
        <begin position="878"/>
        <end position="898"/>
    </location>
</feature>
<dbReference type="InterPro" id="IPR024576">
    <property type="entry name" value="rRNA_MeTfrase_Spb1_DUF3381"/>
</dbReference>
<dbReference type="PANTHER" id="PTHR10920">
    <property type="entry name" value="RIBOSOMAL RNA METHYLTRANSFERASE"/>
    <property type="match status" value="1"/>
</dbReference>
<evidence type="ECO:0000313" key="14">
    <source>
        <dbReference type="Proteomes" id="UP001497525"/>
    </source>
</evidence>
<feature type="domain" description="Ribosomal RNA methyltransferase FtsJ" evidence="10">
    <location>
        <begin position="24"/>
        <end position="199"/>
    </location>
</feature>
<dbReference type="Pfam" id="PF01728">
    <property type="entry name" value="FtsJ"/>
    <property type="match status" value="1"/>
</dbReference>
<dbReference type="InterPro" id="IPR002877">
    <property type="entry name" value="RNA_MeTrfase_FtsJ_dom"/>
</dbReference>
<comment type="catalytic activity">
    <reaction evidence="8">
        <text>a ribonucleotide in rRNA + S-adenosyl-L-methionine = a 2'-O-methylribonucleotide in rRNA + S-adenosyl-L-homocysteine + H(+)</text>
        <dbReference type="Rhea" id="RHEA:48628"/>
        <dbReference type="Rhea" id="RHEA-COMP:12164"/>
        <dbReference type="Rhea" id="RHEA-COMP:12165"/>
        <dbReference type="ChEBI" id="CHEBI:15378"/>
        <dbReference type="ChEBI" id="CHEBI:57856"/>
        <dbReference type="ChEBI" id="CHEBI:59789"/>
        <dbReference type="ChEBI" id="CHEBI:90675"/>
        <dbReference type="ChEBI" id="CHEBI:90676"/>
    </reaction>
</comment>
<feature type="compositionally biased region" description="Low complexity" evidence="9">
    <location>
        <begin position="521"/>
        <end position="539"/>
    </location>
</feature>
<evidence type="ECO:0000313" key="13">
    <source>
        <dbReference type="EMBL" id="CAL5141731.1"/>
    </source>
</evidence>
<feature type="compositionally biased region" description="Acidic residues" evidence="9">
    <location>
        <begin position="618"/>
        <end position="633"/>
    </location>
</feature>
<feature type="region of interest" description="Disordered" evidence="9">
    <location>
        <begin position="479"/>
        <end position="648"/>
    </location>
</feature>
<dbReference type="GO" id="GO:0000466">
    <property type="term" value="P:maturation of 5.8S rRNA from tricistronic rRNA transcript (SSU-rRNA, 5.8S rRNA, LSU-rRNA)"/>
    <property type="evidence" value="ECO:0007669"/>
    <property type="project" value="TreeGrafter"/>
</dbReference>
<evidence type="ECO:0000256" key="4">
    <source>
        <dbReference type="ARBA" id="ARBA00022603"/>
    </source>
</evidence>
<dbReference type="AlphaFoldDB" id="A0AAV2TXI3"/>
<feature type="binding site" evidence="8">
    <location>
        <position position="92"/>
    </location>
    <ligand>
        <name>S-adenosyl-L-methionine</name>
        <dbReference type="ChEBI" id="CHEBI:59789"/>
    </ligand>
</feature>
<dbReference type="GO" id="GO:0008650">
    <property type="term" value="F:rRNA (uridine-2'-O-)-methyltransferase activity"/>
    <property type="evidence" value="ECO:0007669"/>
    <property type="project" value="TreeGrafter"/>
</dbReference>
<evidence type="ECO:0000259" key="12">
    <source>
        <dbReference type="Pfam" id="PF11861"/>
    </source>
</evidence>
<dbReference type="InterPro" id="IPR050082">
    <property type="entry name" value="RNA_methyltr_RlmE"/>
</dbReference>
<feature type="binding site" evidence="8">
    <location>
        <position position="58"/>
    </location>
    <ligand>
        <name>S-adenosyl-L-methionine</name>
        <dbReference type="ChEBI" id="CHEBI:59789"/>
    </ligand>
</feature>
<dbReference type="FunFam" id="3.40.50.150:FF:000004">
    <property type="entry name" value="AdoMet-dependent rRNA methyltransferase SPB1"/>
    <property type="match status" value="1"/>
</dbReference>
<dbReference type="GO" id="GO:0005730">
    <property type="term" value="C:nucleolus"/>
    <property type="evidence" value="ECO:0007669"/>
    <property type="project" value="UniProtKB-SubCell"/>
</dbReference>
<dbReference type="HAMAP" id="MF_03163">
    <property type="entry name" value="RNA_methyltr_E_SPB1"/>
    <property type="match status" value="1"/>
</dbReference>